<keyword evidence="3 10" id="KW-0132">Cell division</keyword>
<keyword evidence="5 10" id="KW-0547">Nucleotide-binding</keyword>
<evidence type="ECO:0000256" key="9">
    <source>
        <dbReference type="ARBA" id="ARBA00023306"/>
    </source>
</evidence>
<keyword evidence="9 10" id="KW-0131">Cell cycle</keyword>
<dbReference type="CDD" id="cd01876">
    <property type="entry name" value="YihA_EngB"/>
    <property type="match status" value="1"/>
</dbReference>
<evidence type="ECO:0000313" key="13">
    <source>
        <dbReference type="Proteomes" id="UP000754644"/>
    </source>
</evidence>
<dbReference type="NCBIfam" id="TIGR03598">
    <property type="entry name" value="GTPase_YsxC"/>
    <property type="match status" value="1"/>
</dbReference>
<evidence type="ECO:0000256" key="10">
    <source>
        <dbReference type="HAMAP-Rule" id="MF_00321"/>
    </source>
</evidence>
<dbReference type="InterPro" id="IPR006073">
    <property type="entry name" value="GTP-bd"/>
</dbReference>
<comment type="caution">
    <text evidence="12">The sequence shown here is derived from an EMBL/GenBank/DDBJ whole genome shotgun (WGS) entry which is preliminary data.</text>
</comment>
<dbReference type="InterPro" id="IPR027417">
    <property type="entry name" value="P-loop_NTPase"/>
</dbReference>
<dbReference type="PROSITE" id="PS51706">
    <property type="entry name" value="G_ENGB"/>
    <property type="match status" value="1"/>
</dbReference>
<keyword evidence="7 10" id="KW-0342">GTP-binding</keyword>
<dbReference type="SUPFAM" id="SSF52540">
    <property type="entry name" value="P-loop containing nucleoside triphosphate hydrolases"/>
    <property type="match status" value="1"/>
</dbReference>
<dbReference type="PANTHER" id="PTHR11649">
    <property type="entry name" value="MSS1/TRME-RELATED GTP-BINDING PROTEIN"/>
    <property type="match status" value="1"/>
</dbReference>
<evidence type="ECO:0000256" key="2">
    <source>
        <dbReference type="ARBA" id="ARBA00009638"/>
    </source>
</evidence>
<dbReference type="EMBL" id="JABMOJ010000258">
    <property type="protein sequence ID" value="NQV65079.1"/>
    <property type="molecule type" value="Genomic_DNA"/>
</dbReference>
<dbReference type="GO" id="GO:0000917">
    <property type="term" value="P:division septum assembly"/>
    <property type="evidence" value="ECO:0007669"/>
    <property type="project" value="UniProtKB-KW"/>
</dbReference>
<feature type="domain" description="EngB-type G" evidence="11">
    <location>
        <begin position="32"/>
        <end position="203"/>
    </location>
</feature>
<evidence type="ECO:0000256" key="4">
    <source>
        <dbReference type="ARBA" id="ARBA00022723"/>
    </source>
</evidence>
<comment type="cofactor">
    <cofactor evidence="1">
        <name>Mg(2+)</name>
        <dbReference type="ChEBI" id="CHEBI:18420"/>
    </cofactor>
</comment>
<dbReference type="HAMAP" id="MF_00321">
    <property type="entry name" value="GTPase_EngB"/>
    <property type="match status" value="1"/>
</dbReference>
<sequence>MPEQMINRTKVNLDDIQFLKSAAKLSQCPADVGLEVAFCGRSNAGKSSAINYLTGLNKLARTSKTPGRTQLINFFTVSEAFRLVDLPGYGYAKVPTALKREWHENIDNYLRNRESLCGLVLLMDIRHPLKPFDQTMLDWCAGAGMPLHILLTKCDKLKRGAQQAALLHVKREVSKLASIQLFSSTHEVGQKILLNQLSDWIAAGGPDRSMPRNDLRNIDVDQQETGQD</sequence>
<evidence type="ECO:0000256" key="5">
    <source>
        <dbReference type="ARBA" id="ARBA00022741"/>
    </source>
</evidence>
<evidence type="ECO:0000313" key="12">
    <source>
        <dbReference type="EMBL" id="NQV65079.1"/>
    </source>
</evidence>
<evidence type="ECO:0000256" key="8">
    <source>
        <dbReference type="ARBA" id="ARBA00023210"/>
    </source>
</evidence>
<evidence type="ECO:0000256" key="6">
    <source>
        <dbReference type="ARBA" id="ARBA00022842"/>
    </source>
</evidence>
<dbReference type="Gene3D" id="3.40.50.300">
    <property type="entry name" value="P-loop containing nucleotide triphosphate hydrolases"/>
    <property type="match status" value="1"/>
</dbReference>
<keyword evidence="6" id="KW-0460">Magnesium</keyword>
<reference evidence="12" key="1">
    <citation type="submission" date="2020-05" db="EMBL/GenBank/DDBJ databases">
        <title>Sulfur intermediates as new biogeochemical hubs in an aquatic model microbial ecosystem.</title>
        <authorList>
            <person name="Vigneron A."/>
        </authorList>
    </citation>
    <scope>NUCLEOTIDE SEQUENCE</scope>
    <source>
        <strain evidence="12">Bin.250</strain>
    </source>
</reference>
<dbReference type="InterPro" id="IPR019987">
    <property type="entry name" value="GTP-bd_ribosome_bio_YsxC"/>
</dbReference>
<protein>
    <recommendedName>
        <fullName evidence="10">Probable GTP-binding protein EngB</fullName>
    </recommendedName>
</protein>
<organism evidence="12 13">
    <name type="scientific">SAR86 cluster bacterium</name>
    <dbReference type="NCBI Taxonomy" id="2030880"/>
    <lineage>
        <taxon>Bacteria</taxon>
        <taxon>Pseudomonadati</taxon>
        <taxon>Pseudomonadota</taxon>
        <taxon>Gammaproteobacteria</taxon>
        <taxon>SAR86 cluster</taxon>
    </lineage>
</organism>
<dbReference type="Proteomes" id="UP000754644">
    <property type="component" value="Unassembled WGS sequence"/>
</dbReference>
<dbReference type="InterPro" id="IPR030393">
    <property type="entry name" value="G_ENGB_dom"/>
</dbReference>
<evidence type="ECO:0000259" key="11">
    <source>
        <dbReference type="PROSITE" id="PS51706"/>
    </source>
</evidence>
<gene>
    <name evidence="10" type="primary">engB</name>
    <name evidence="12" type="ORF">HQ497_06930</name>
</gene>
<dbReference type="PANTHER" id="PTHR11649:SF13">
    <property type="entry name" value="ENGB-TYPE G DOMAIN-CONTAINING PROTEIN"/>
    <property type="match status" value="1"/>
</dbReference>
<accession>A0A972VXE9</accession>
<dbReference type="Pfam" id="PF01926">
    <property type="entry name" value="MMR_HSR1"/>
    <property type="match status" value="1"/>
</dbReference>
<keyword evidence="8 10" id="KW-0717">Septation</keyword>
<dbReference type="GO" id="GO:0046872">
    <property type="term" value="F:metal ion binding"/>
    <property type="evidence" value="ECO:0007669"/>
    <property type="project" value="UniProtKB-KW"/>
</dbReference>
<dbReference type="AlphaFoldDB" id="A0A972VXE9"/>
<proteinExistence type="inferred from homology"/>
<keyword evidence="4" id="KW-0479">Metal-binding</keyword>
<evidence type="ECO:0000256" key="3">
    <source>
        <dbReference type="ARBA" id="ARBA00022618"/>
    </source>
</evidence>
<evidence type="ECO:0000256" key="7">
    <source>
        <dbReference type="ARBA" id="ARBA00023134"/>
    </source>
</evidence>
<name>A0A972VXE9_9GAMM</name>
<dbReference type="GO" id="GO:0005525">
    <property type="term" value="F:GTP binding"/>
    <property type="evidence" value="ECO:0007669"/>
    <property type="project" value="UniProtKB-UniRule"/>
</dbReference>
<dbReference type="FunFam" id="3.40.50.300:FF:000098">
    <property type="entry name" value="Probable GTP-binding protein EngB"/>
    <property type="match status" value="1"/>
</dbReference>
<evidence type="ECO:0000256" key="1">
    <source>
        <dbReference type="ARBA" id="ARBA00001946"/>
    </source>
</evidence>
<dbReference type="GO" id="GO:0005829">
    <property type="term" value="C:cytosol"/>
    <property type="evidence" value="ECO:0007669"/>
    <property type="project" value="TreeGrafter"/>
</dbReference>
<comment type="function">
    <text evidence="10">Necessary for normal cell division and for the maintenance of normal septation.</text>
</comment>
<comment type="similarity">
    <text evidence="2 10">Belongs to the TRAFAC class TrmE-Era-EngA-EngB-Septin-like GTPase superfamily. EngB GTPase family.</text>
</comment>